<sequence length="145" mass="17348">MCKNQKNSFEMKLYKQHRKNVENAKAVVDNAAPKLSLRVYIDQGKLYDDFNRMREIEINNQNLLKQINIINRTKGKVDSYLKPYMINSKLNRRLLEQQKIEDRNQKFIKSLHERKENTCTFLNVIHIMMQKIECNLKNIVLSVYS</sequence>
<dbReference type="InterPro" id="IPR029488">
    <property type="entry name" value="Hmw/CFAP97"/>
</dbReference>
<comment type="similarity">
    <text evidence="1">Belongs to the CFAP97 family.</text>
</comment>
<accession>A0A1B6CW17</accession>
<name>A0A1B6CW17_9HEMI</name>
<proteinExistence type="inferred from homology"/>
<gene>
    <name evidence="2" type="ORF">g.36486</name>
</gene>
<organism evidence="2">
    <name type="scientific">Clastoptera arizonana</name>
    <name type="common">Arizona spittle bug</name>
    <dbReference type="NCBI Taxonomy" id="38151"/>
    <lineage>
        <taxon>Eukaryota</taxon>
        <taxon>Metazoa</taxon>
        <taxon>Ecdysozoa</taxon>
        <taxon>Arthropoda</taxon>
        <taxon>Hexapoda</taxon>
        <taxon>Insecta</taxon>
        <taxon>Pterygota</taxon>
        <taxon>Neoptera</taxon>
        <taxon>Paraneoptera</taxon>
        <taxon>Hemiptera</taxon>
        <taxon>Auchenorrhyncha</taxon>
        <taxon>Cercopoidea</taxon>
        <taxon>Clastopteridae</taxon>
        <taxon>Clastoptera</taxon>
    </lineage>
</organism>
<reference evidence="2" key="1">
    <citation type="submission" date="2015-12" db="EMBL/GenBank/DDBJ databases">
        <title>De novo transcriptome assembly of four potential Pierce s Disease insect vectors from Arizona vineyards.</title>
        <authorList>
            <person name="Tassone E.E."/>
        </authorList>
    </citation>
    <scope>NUCLEOTIDE SEQUENCE</scope>
</reference>
<dbReference type="AlphaFoldDB" id="A0A1B6CW17"/>
<protein>
    <submittedName>
        <fullName evidence="2">Uncharacterized protein</fullName>
    </submittedName>
</protein>
<dbReference type="EMBL" id="GEDC01019602">
    <property type="protein sequence ID" value="JAS17696.1"/>
    <property type="molecule type" value="Transcribed_RNA"/>
</dbReference>
<evidence type="ECO:0000313" key="2">
    <source>
        <dbReference type="EMBL" id="JAS17696.1"/>
    </source>
</evidence>
<dbReference type="Pfam" id="PF13879">
    <property type="entry name" value="Hmw_CFAP97"/>
    <property type="match status" value="1"/>
</dbReference>
<evidence type="ECO:0000256" key="1">
    <source>
        <dbReference type="ARBA" id="ARBA00008315"/>
    </source>
</evidence>